<dbReference type="InterPro" id="IPR000600">
    <property type="entry name" value="ROK"/>
</dbReference>
<dbReference type="GO" id="GO:0004340">
    <property type="term" value="F:glucokinase activity"/>
    <property type="evidence" value="ECO:0007669"/>
    <property type="project" value="UniProtKB-EC"/>
</dbReference>
<reference evidence="2 3" key="1">
    <citation type="journal article" date="2014" name="Appl. Environ. Microbiol.">
        <title>Genomic encyclopedia of type strains of the genus Bifidobacterium.</title>
        <authorList>
            <person name="Milani C."/>
            <person name="Lugli G.A."/>
            <person name="Duranti S."/>
            <person name="Turroni F."/>
            <person name="Bottacini F."/>
            <person name="Mangifesta M."/>
            <person name="Sanchez B."/>
            <person name="Viappiani A."/>
            <person name="Mancabelli L."/>
            <person name="Taminiau B."/>
            <person name="Delcenserie V."/>
            <person name="Barrangou R."/>
            <person name="Margolles A."/>
            <person name="van Sinderen D."/>
            <person name="Ventura M."/>
        </authorList>
    </citation>
    <scope>NUCLEOTIDE SEQUENCE [LARGE SCALE GENOMIC DNA]</scope>
    <source>
        <strain evidence="2 3">DSM 19703</strain>
    </source>
</reference>
<keyword evidence="2" id="KW-0808">Transferase</keyword>
<dbReference type="SUPFAM" id="SSF53067">
    <property type="entry name" value="Actin-like ATPase domain"/>
    <property type="match status" value="1"/>
</dbReference>
<evidence type="ECO:0000256" key="1">
    <source>
        <dbReference type="ARBA" id="ARBA00006479"/>
    </source>
</evidence>
<evidence type="ECO:0000313" key="3">
    <source>
        <dbReference type="Proteomes" id="UP000028730"/>
    </source>
</evidence>
<keyword evidence="2" id="KW-0418">Kinase</keyword>
<dbReference type="PANTHER" id="PTHR18964">
    <property type="entry name" value="ROK (REPRESSOR, ORF, KINASE) FAMILY"/>
    <property type="match status" value="1"/>
</dbReference>
<dbReference type="AlphaFoldDB" id="A0A080N6A9"/>
<gene>
    <name evidence="2" type="ORF">BBOMB_0806</name>
</gene>
<dbReference type="EMBL" id="ATLK01000001">
    <property type="protein sequence ID" value="KFF31444.1"/>
    <property type="molecule type" value="Genomic_DNA"/>
</dbReference>
<comment type="similarity">
    <text evidence="1">Belongs to the ROK (NagC/XylR) family.</text>
</comment>
<dbReference type="STRING" id="1341695.BBOMB_0806"/>
<dbReference type="Gene3D" id="3.30.420.40">
    <property type="match status" value="2"/>
</dbReference>
<protein>
    <submittedName>
        <fullName evidence="2">Sugar kinase, ROK family protein</fullName>
        <ecNumber evidence="2">2.7.1.2</ecNumber>
    </submittedName>
</protein>
<accession>A0A080N6A9</accession>
<keyword evidence="3" id="KW-1185">Reference proteome</keyword>
<dbReference type="InterPro" id="IPR043129">
    <property type="entry name" value="ATPase_NBD"/>
</dbReference>
<dbReference type="PANTHER" id="PTHR18964:SF149">
    <property type="entry name" value="BIFUNCTIONAL UDP-N-ACETYLGLUCOSAMINE 2-EPIMERASE_N-ACETYLMANNOSAMINE KINASE"/>
    <property type="match status" value="1"/>
</dbReference>
<dbReference type="EC" id="2.7.1.2" evidence="2"/>
<organism evidence="2 3">
    <name type="scientific">Bifidobacterium bombi DSM 19703</name>
    <dbReference type="NCBI Taxonomy" id="1341695"/>
    <lineage>
        <taxon>Bacteria</taxon>
        <taxon>Bacillati</taxon>
        <taxon>Actinomycetota</taxon>
        <taxon>Actinomycetes</taxon>
        <taxon>Bifidobacteriales</taxon>
        <taxon>Bifidobacteriaceae</taxon>
        <taxon>Bifidobacterium</taxon>
    </lineage>
</organism>
<dbReference type="RefSeq" id="WP_238549880.1">
    <property type="nucleotide sequence ID" value="NZ_ATLK01000001.1"/>
</dbReference>
<name>A0A080N6A9_9BIFI</name>
<evidence type="ECO:0000313" key="2">
    <source>
        <dbReference type="EMBL" id="KFF31444.1"/>
    </source>
</evidence>
<comment type="caution">
    <text evidence="2">The sequence shown here is derived from an EMBL/GenBank/DDBJ whole genome shotgun (WGS) entry which is preliminary data.</text>
</comment>
<proteinExistence type="inferred from homology"/>
<dbReference type="Proteomes" id="UP000028730">
    <property type="component" value="Unassembled WGS sequence"/>
</dbReference>
<dbReference type="Pfam" id="PF00480">
    <property type="entry name" value="ROK"/>
    <property type="match status" value="1"/>
</dbReference>
<sequence>MAEQASMKPVRQTRPMRFADKRRHLVGVDIGGTKIETVLLGPDGSLLKSCRTAARQGNEAVLSDIMTSVRHVTRTLGKYDAFSVGIGIPGQVQPSTGMVRSAVNLGIDRLPLGPVLSHRLDGAVVHVENDVNAAALGAATLLPTECESTSVLINFGTGLAAGVVSDGRIEHGDTGICGEIGHIAVEPHMFPCSCGQHGCLETVASGGAVQRLWPDTDGPAMPELIAQAEHGNHKAQAVLDMVIDAQATAVTIVALCVDPGRILLGGGLLRTGEPMIRRLKTALGRRADGCAFLTAADLGGRITPVPTDQPIGAVGAALSARED</sequence>
<dbReference type="eggNOG" id="COG1940">
    <property type="taxonomic scope" value="Bacteria"/>
</dbReference>